<protein>
    <submittedName>
        <fullName evidence="1">IS630 family transposase</fullName>
    </submittedName>
</protein>
<dbReference type="eggNOG" id="COG3335">
    <property type="taxonomic scope" value="Bacteria"/>
</dbReference>
<reference evidence="1 2" key="1">
    <citation type="journal article" date="2012" name="J. Bacteriol.">
        <title>Complete Genome Sequence of the Fruiting Myxobacterium Corallococcus coralloides DSM 2259.</title>
        <authorList>
            <person name="Huntley S."/>
            <person name="Zhang Y."/>
            <person name="Treuner-Lange A."/>
            <person name="Kneip S."/>
            <person name="Sensen C.W."/>
            <person name="Sogaard-Andersen L."/>
        </authorList>
    </citation>
    <scope>NUCLEOTIDE SEQUENCE [LARGE SCALE GENOMIC DNA]</scope>
    <source>
        <strain evidence="2">ATCC 25202 / DSM 2259 / NBRC 100086 / M2</strain>
    </source>
</reference>
<sequence>MTWVQGEKKMSALFIDLVRAVDAANPQVKRLHFILDNAVTHCSMKTQKALEEIGGGWCCTSCRRTAPRATAVSASGGTRMPTSPATIAARRWRRSWPRWTPTSTRATRRRQPAPCCAPHLLDVQLESVRELRSVV</sequence>
<dbReference type="AlphaFoldDB" id="H8MKX2"/>
<evidence type="ECO:0000313" key="1">
    <source>
        <dbReference type="EMBL" id="AFE06037.1"/>
    </source>
</evidence>
<dbReference type="EMBL" id="CP003389">
    <property type="protein sequence ID" value="AFE06037.1"/>
    <property type="molecule type" value="Genomic_DNA"/>
</dbReference>
<name>H8MKX2_CORCM</name>
<keyword evidence="2" id="KW-1185">Reference proteome</keyword>
<dbReference type="Proteomes" id="UP000007587">
    <property type="component" value="Chromosome"/>
</dbReference>
<dbReference type="HOGENOM" id="CLU_1882234_0_0_7"/>
<accession>H8MKX2</accession>
<reference evidence="2" key="2">
    <citation type="submission" date="2012-03" db="EMBL/GenBank/DDBJ databases">
        <title>Genome sequence of the fruiting myxobacterium Corallococcus coralloides DSM 2259.</title>
        <authorList>
            <person name="Huntley S."/>
            <person name="Zhang Y."/>
            <person name="Treuner-Lange A."/>
            <person name="Sensen C.W."/>
            <person name="Sogaard-Andersen L."/>
        </authorList>
    </citation>
    <scope>NUCLEOTIDE SEQUENCE [LARGE SCALE GENOMIC DNA]</scope>
    <source>
        <strain evidence="2">ATCC 25202 / DSM 2259 / NBRC 100086 / M2</strain>
    </source>
</reference>
<dbReference type="InParanoid" id="H8MKX2"/>
<evidence type="ECO:0000313" key="2">
    <source>
        <dbReference type="Proteomes" id="UP000007587"/>
    </source>
</evidence>
<gene>
    <name evidence="1" type="ordered locus">COCOR_04802</name>
</gene>
<dbReference type="KEGG" id="ccx:COCOR_04802"/>
<proteinExistence type="predicted"/>
<organism evidence="1 2">
    <name type="scientific">Corallococcus coralloides (strain ATCC 25202 / DSM 2259 / NBRC 100086 / M2)</name>
    <name type="common">Myxococcus coralloides</name>
    <dbReference type="NCBI Taxonomy" id="1144275"/>
    <lineage>
        <taxon>Bacteria</taxon>
        <taxon>Pseudomonadati</taxon>
        <taxon>Myxococcota</taxon>
        <taxon>Myxococcia</taxon>
        <taxon>Myxococcales</taxon>
        <taxon>Cystobacterineae</taxon>
        <taxon>Myxococcaceae</taxon>
        <taxon>Corallococcus</taxon>
    </lineage>
</organism>